<protein>
    <submittedName>
        <fullName evidence="1">Uncharacterized protein</fullName>
    </submittedName>
</protein>
<sequence length="77" mass="9089">MRQKVNTKASSHILDCCEPRELIIILVVYTVGHSRPRTFQDHHQLLLQRSSWNHCDLLCHRPRALQQRHITEICSYG</sequence>
<dbReference type="Proteomes" id="UP000029120">
    <property type="component" value="Unassembled WGS sequence"/>
</dbReference>
<evidence type="ECO:0000313" key="2">
    <source>
        <dbReference type="Proteomes" id="UP000029120"/>
    </source>
</evidence>
<dbReference type="Gramene" id="KFK23411">
    <property type="protein sequence ID" value="KFK23411"/>
    <property type="gene ID" value="AALP_AAs70921U000100"/>
</dbReference>
<gene>
    <name evidence="1" type="ORF">AALP_AAs70921U000100</name>
</gene>
<evidence type="ECO:0000313" key="1">
    <source>
        <dbReference type="EMBL" id="KFK23411.1"/>
    </source>
</evidence>
<keyword evidence="2" id="KW-1185">Reference proteome</keyword>
<name>A0A087G0K9_ARAAL</name>
<dbReference type="AlphaFoldDB" id="A0A087G0K9"/>
<organism evidence="1 2">
    <name type="scientific">Arabis alpina</name>
    <name type="common">Alpine rock-cress</name>
    <dbReference type="NCBI Taxonomy" id="50452"/>
    <lineage>
        <taxon>Eukaryota</taxon>
        <taxon>Viridiplantae</taxon>
        <taxon>Streptophyta</taxon>
        <taxon>Embryophyta</taxon>
        <taxon>Tracheophyta</taxon>
        <taxon>Spermatophyta</taxon>
        <taxon>Magnoliopsida</taxon>
        <taxon>eudicotyledons</taxon>
        <taxon>Gunneridae</taxon>
        <taxon>Pentapetalae</taxon>
        <taxon>rosids</taxon>
        <taxon>malvids</taxon>
        <taxon>Brassicales</taxon>
        <taxon>Brassicaceae</taxon>
        <taxon>Arabideae</taxon>
        <taxon>Arabis</taxon>
    </lineage>
</organism>
<proteinExistence type="predicted"/>
<dbReference type="EMBL" id="KL979278">
    <property type="protein sequence ID" value="KFK23411.1"/>
    <property type="molecule type" value="Genomic_DNA"/>
</dbReference>
<reference evidence="2" key="1">
    <citation type="journal article" date="2015" name="Nat. Plants">
        <title>Genome expansion of Arabis alpina linked with retrotransposition and reduced symmetric DNA methylation.</title>
        <authorList>
            <person name="Willing E.M."/>
            <person name="Rawat V."/>
            <person name="Mandakova T."/>
            <person name="Maumus F."/>
            <person name="James G.V."/>
            <person name="Nordstroem K.J."/>
            <person name="Becker C."/>
            <person name="Warthmann N."/>
            <person name="Chica C."/>
            <person name="Szarzynska B."/>
            <person name="Zytnicki M."/>
            <person name="Albani M.C."/>
            <person name="Kiefer C."/>
            <person name="Bergonzi S."/>
            <person name="Castaings L."/>
            <person name="Mateos J.L."/>
            <person name="Berns M.C."/>
            <person name="Bujdoso N."/>
            <person name="Piofczyk T."/>
            <person name="de Lorenzo L."/>
            <person name="Barrero-Sicilia C."/>
            <person name="Mateos I."/>
            <person name="Piednoel M."/>
            <person name="Hagmann J."/>
            <person name="Chen-Min-Tao R."/>
            <person name="Iglesias-Fernandez R."/>
            <person name="Schuster S.C."/>
            <person name="Alonso-Blanco C."/>
            <person name="Roudier F."/>
            <person name="Carbonero P."/>
            <person name="Paz-Ares J."/>
            <person name="Davis S.J."/>
            <person name="Pecinka A."/>
            <person name="Quesneville H."/>
            <person name="Colot V."/>
            <person name="Lysak M.A."/>
            <person name="Weigel D."/>
            <person name="Coupland G."/>
            <person name="Schneeberger K."/>
        </authorList>
    </citation>
    <scope>NUCLEOTIDE SEQUENCE [LARGE SCALE GENOMIC DNA]</scope>
    <source>
        <strain evidence="2">cv. Pajares</strain>
    </source>
</reference>
<accession>A0A087G0K9</accession>